<comment type="caution">
    <text evidence="2">The sequence shown here is derived from an EMBL/GenBank/DDBJ whole genome shotgun (WGS) entry which is preliminary data.</text>
</comment>
<proteinExistence type="predicted"/>
<evidence type="ECO:0008006" key="4">
    <source>
        <dbReference type="Google" id="ProtNLM"/>
    </source>
</evidence>
<evidence type="ECO:0000313" key="2">
    <source>
        <dbReference type="EMBL" id="OGM90915.1"/>
    </source>
</evidence>
<keyword evidence="1" id="KW-0812">Transmembrane</keyword>
<keyword evidence="1" id="KW-1133">Transmembrane helix</keyword>
<evidence type="ECO:0000313" key="3">
    <source>
        <dbReference type="Proteomes" id="UP000177029"/>
    </source>
</evidence>
<feature type="transmembrane region" description="Helical" evidence="1">
    <location>
        <begin position="20"/>
        <end position="40"/>
    </location>
</feature>
<name>A0A1F8DSW0_9BACT</name>
<evidence type="ECO:0000256" key="1">
    <source>
        <dbReference type="SAM" id="Phobius"/>
    </source>
</evidence>
<dbReference type="AlphaFoldDB" id="A0A1F8DSW0"/>
<dbReference type="STRING" id="1802555.A2755_01790"/>
<reference evidence="2 3" key="1">
    <citation type="journal article" date="2016" name="Nat. Commun.">
        <title>Thousands of microbial genomes shed light on interconnected biogeochemical processes in an aquifer system.</title>
        <authorList>
            <person name="Anantharaman K."/>
            <person name="Brown C.T."/>
            <person name="Hug L.A."/>
            <person name="Sharon I."/>
            <person name="Castelle C.J."/>
            <person name="Probst A.J."/>
            <person name="Thomas B.C."/>
            <person name="Singh A."/>
            <person name="Wilkins M.J."/>
            <person name="Karaoz U."/>
            <person name="Brodie E.L."/>
            <person name="Williams K.H."/>
            <person name="Hubbard S.S."/>
            <person name="Banfield J.F."/>
        </authorList>
    </citation>
    <scope>NUCLEOTIDE SEQUENCE [LARGE SCALE GENOMIC DNA]</scope>
</reference>
<keyword evidence="1" id="KW-0472">Membrane</keyword>
<accession>A0A1F8DSW0</accession>
<dbReference type="Proteomes" id="UP000177029">
    <property type="component" value="Unassembled WGS sequence"/>
</dbReference>
<gene>
    <name evidence="2" type="ORF">A2755_01790</name>
</gene>
<organism evidence="2 3">
    <name type="scientific">Candidatus Wolfebacteria bacterium RIFCSPHIGHO2_01_FULL_48_22</name>
    <dbReference type="NCBI Taxonomy" id="1802555"/>
    <lineage>
        <taxon>Bacteria</taxon>
        <taxon>Candidatus Wolfeibacteriota</taxon>
    </lineage>
</organism>
<sequence>MLDYVASKSEAVRAKKRRKVFFYVGILTLIVLVVGFFFLMHSTAFQIQDIRLPDTHSIAQSDVQRHVEEFFAKQSAFTTWLFGNRNIFALKSEKLSASLLETFPPIKDVQIEKGIRDRSLSINITEREKFGLWCATSCVWFDENGIAFQDGLQTEGNLIYRIHDLSGKAVQLGTHIFPEYGLQNLFHIYDFLEQINWTTKTLILENEILEELRTPSIQGSPVIYFNLTNNPLYAVDSVRDIQTSVTEYIDLRVESRIYYK</sequence>
<protein>
    <recommendedName>
        <fullName evidence="4">POTRA domain-containing protein</fullName>
    </recommendedName>
</protein>
<dbReference type="EMBL" id="MGIP01000014">
    <property type="protein sequence ID" value="OGM90915.1"/>
    <property type="molecule type" value="Genomic_DNA"/>
</dbReference>